<comment type="caution">
    <text evidence="1">The sequence shown here is derived from an EMBL/GenBank/DDBJ whole genome shotgun (WGS) entry which is preliminary data.</text>
</comment>
<reference evidence="1 2" key="1">
    <citation type="submission" date="2024-07" db="EMBL/GenBank/DDBJ databases">
        <title>Enhanced genomic and transcriptomic resources for Trichinella pseudospiralis and T. spiralis underpin the discovery of pronounced molecular differences between stages and species.</title>
        <authorList>
            <person name="Pasi K.K."/>
            <person name="La Rosa G."/>
            <person name="Gomez-Morales M.A."/>
            <person name="Tosini F."/>
            <person name="Sumanam S."/>
            <person name="Young N.D."/>
            <person name="Chang B.C."/>
            <person name="Robin G.B."/>
        </authorList>
    </citation>
    <scope>NUCLEOTIDE SEQUENCE [LARGE SCALE GENOMIC DNA]</scope>
    <source>
        <strain evidence="1">ISS534</strain>
    </source>
</reference>
<evidence type="ECO:0000313" key="1">
    <source>
        <dbReference type="EMBL" id="KAL1241680.1"/>
    </source>
</evidence>
<accession>A0ABR3KMI0</accession>
<protein>
    <submittedName>
        <fullName evidence="1">Basic phospholipase A2 Tbo-G6D49</fullName>
    </submittedName>
</protein>
<sequence length="82" mass="9900">MTRCIANLNFRKLTISVDQIERHMWILLKKVERALIYFSQFTKEKKGTFALFKFVKFGFDRFSLPNSIDSCLKYFFHVAFDY</sequence>
<proteinExistence type="predicted"/>
<dbReference type="EMBL" id="JBEUSY010000242">
    <property type="protein sequence ID" value="KAL1241680.1"/>
    <property type="molecule type" value="Genomic_DNA"/>
</dbReference>
<organism evidence="1 2">
    <name type="scientific">Trichinella spiralis</name>
    <name type="common">Trichina worm</name>
    <dbReference type="NCBI Taxonomy" id="6334"/>
    <lineage>
        <taxon>Eukaryota</taxon>
        <taxon>Metazoa</taxon>
        <taxon>Ecdysozoa</taxon>
        <taxon>Nematoda</taxon>
        <taxon>Enoplea</taxon>
        <taxon>Dorylaimia</taxon>
        <taxon>Trichinellida</taxon>
        <taxon>Trichinellidae</taxon>
        <taxon>Trichinella</taxon>
    </lineage>
</organism>
<gene>
    <name evidence="1" type="ORF">TSPI_01317</name>
</gene>
<evidence type="ECO:0000313" key="2">
    <source>
        <dbReference type="Proteomes" id="UP001558632"/>
    </source>
</evidence>
<keyword evidence="2" id="KW-1185">Reference proteome</keyword>
<dbReference type="Proteomes" id="UP001558632">
    <property type="component" value="Unassembled WGS sequence"/>
</dbReference>
<name>A0ABR3KMI0_TRISP</name>